<protein>
    <submittedName>
        <fullName evidence="1">Uncharacterized protein</fullName>
    </submittedName>
</protein>
<dbReference type="Proteomes" id="UP000288127">
    <property type="component" value="Unassembled WGS sequence"/>
</dbReference>
<evidence type="ECO:0000313" key="1">
    <source>
        <dbReference type="EMBL" id="RUO58659.1"/>
    </source>
</evidence>
<dbReference type="OrthoDB" id="7064947at2"/>
<evidence type="ECO:0000313" key="2">
    <source>
        <dbReference type="Proteomes" id="UP000288127"/>
    </source>
</evidence>
<accession>A0A432YCF9</accession>
<proteinExistence type="predicted"/>
<dbReference type="RefSeq" id="WP_126760418.1">
    <property type="nucleotide sequence ID" value="NZ_PIPZ01000005.1"/>
</dbReference>
<sequence>MEIFFTVVAGAMTFVAGQLALKILIEPVHMMKNTISEISHDLILYANIYANPKAMGIDEHQDNAFKKFRILSSKLQANMALIPAYKWTCKLFGLPTIQNIKTGSSNLIGLSNGHDAALNNQGILNCYSAQKVKLALGIYIDKSELMDPDKERKFISAKEGPG</sequence>
<organism evidence="1 2">
    <name type="scientific">Pseudidiomarina marina</name>
    <dbReference type="NCBI Taxonomy" id="502366"/>
    <lineage>
        <taxon>Bacteria</taxon>
        <taxon>Pseudomonadati</taxon>
        <taxon>Pseudomonadota</taxon>
        <taxon>Gammaproteobacteria</taxon>
        <taxon>Alteromonadales</taxon>
        <taxon>Idiomarinaceae</taxon>
        <taxon>Pseudidiomarina</taxon>
    </lineage>
</organism>
<keyword evidence="2" id="KW-1185">Reference proteome</keyword>
<reference evidence="2" key="1">
    <citation type="journal article" date="2018" name="Front. Microbiol.">
        <title>Genome-Based Analysis Reveals the Taxonomy and Diversity of the Family Idiomarinaceae.</title>
        <authorList>
            <person name="Liu Y."/>
            <person name="Lai Q."/>
            <person name="Shao Z."/>
        </authorList>
    </citation>
    <scope>NUCLEOTIDE SEQUENCE [LARGE SCALE GENOMIC DNA]</scope>
    <source>
        <strain evidence="2">PIM1</strain>
    </source>
</reference>
<name>A0A432YCF9_9GAMM</name>
<comment type="caution">
    <text evidence="1">The sequence shown here is derived from an EMBL/GenBank/DDBJ whole genome shotgun (WGS) entry which is preliminary data.</text>
</comment>
<gene>
    <name evidence="1" type="ORF">CWI76_11080</name>
</gene>
<dbReference type="AlphaFoldDB" id="A0A432YCF9"/>
<dbReference type="EMBL" id="PIPZ01000005">
    <property type="protein sequence ID" value="RUO58659.1"/>
    <property type="molecule type" value="Genomic_DNA"/>
</dbReference>